<gene>
    <name evidence="4" type="ORF">ELB75_06460</name>
</gene>
<dbReference type="Gene3D" id="3.90.1340.10">
    <property type="entry name" value="Phage tail collar domain"/>
    <property type="match status" value="1"/>
</dbReference>
<name>A0A3S9SJT2_EIKCO</name>
<evidence type="ECO:0000313" key="5">
    <source>
        <dbReference type="Proteomes" id="UP000282435"/>
    </source>
</evidence>
<dbReference type="EMBL" id="CP034670">
    <property type="protein sequence ID" value="AZR59694.1"/>
    <property type="molecule type" value="Genomic_DNA"/>
</dbReference>
<reference evidence="4 5" key="1">
    <citation type="submission" date="2018-12" db="EMBL/GenBank/DDBJ databases">
        <title>Genome sequencing of Eikenella corrodens KCOM 3110 (= JS217).</title>
        <authorList>
            <person name="Koo J.-K."/>
            <person name="Park S.-N."/>
            <person name="Lim Y.K."/>
        </authorList>
    </citation>
    <scope>NUCLEOTIDE SEQUENCE [LARGE SCALE GENOMIC DNA]</scope>
    <source>
        <strain evidence="4 5">KCOM 3110</strain>
    </source>
</reference>
<dbReference type="Pfam" id="PF03406">
    <property type="entry name" value="Phage_fiber_2"/>
    <property type="match status" value="1"/>
</dbReference>
<dbReference type="InterPro" id="IPR011083">
    <property type="entry name" value="Phage_tail_collar_dom"/>
</dbReference>
<dbReference type="InterPro" id="IPR037053">
    <property type="entry name" value="Phage_tail_collar_dom_sf"/>
</dbReference>
<dbReference type="PANTHER" id="PTHR35191">
    <property type="entry name" value="PROPHAGE SIDE TAIL FIBER PROTEIN HOMOLOG STFQ-RELATED"/>
    <property type="match status" value="1"/>
</dbReference>
<dbReference type="RefSeq" id="WP_126983224.1">
    <property type="nucleotide sequence ID" value="NZ_CP034670.1"/>
</dbReference>
<dbReference type="GO" id="GO:0046718">
    <property type="term" value="P:symbiont entry into host cell"/>
    <property type="evidence" value="ECO:0007669"/>
    <property type="project" value="InterPro"/>
</dbReference>
<evidence type="ECO:0000256" key="2">
    <source>
        <dbReference type="ARBA" id="ARBA00022581"/>
    </source>
</evidence>
<sequence length="326" mass="34455">MANITEELSNPQWAEGIYQLETTDPVLGGPNGIANRQAKELAARTQYLKKKQEEYKPGAASTTKAGIVQLSSATDSNSEELAATPKAVKAAYDKAVAAKEAADGAVKTTANQEIAGDKTFTGLTTLKKGAIVADSVGDFNTNQYLQIGSNNVNSYFYNKRSGKYLSMRNDGELRYDGKRLLNVDDLAGMIPSGAVMYFAGQTAPTGWLKANGAAVSRSTYAALFAAIGTTYGTGDGRSTFNLPDLRGEFVRGWDDGRGVDNGRVFGSAQADEFKAHTHGGVPQRAGDSDRGGAVSWFSIDGIGQTEAAGGSETRPRNIALLACIKI</sequence>
<dbReference type="OrthoDB" id="8613813at2"/>
<dbReference type="InterPro" id="IPR005068">
    <property type="entry name" value="Phage_lambda_Stf-r2"/>
</dbReference>
<dbReference type="Gene3D" id="6.10.140.2190">
    <property type="match status" value="1"/>
</dbReference>
<dbReference type="SUPFAM" id="SSF88874">
    <property type="entry name" value="Receptor-binding domain of short tail fibre protein gp12"/>
    <property type="match status" value="1"/>
</dbReference>
<dbReference type="Proteomes" id="UP000282435">
    <property type="component" value="Chromosome"/>
</dbReference>
<feature type="domain" description="Phage tail collar" evidence="3">
    <location>
        <begin position="193"/>
        <end position="250"/>
    </location>
</feature>
<comment type="subcellular location">
    <subcellularLocation>
        <location evidence="1">Virion</location>
    </subcellularLocation>
</comment>
<organism evidence="4 5">
    <name type="scientific">Eikenella corrodens</name>
    <dbReference type="NCBI Taxonomy" id="539"/>
    <lineage>
        <taxon>Bacteria</taxon>
        <taxon>Pseudomonadati</taxon>
        <taxon>Pseudomonadota</taxon>
        <taxon>Betaproteobacteria</taxon>
        <taxon>Neisseriales</taxon>
        <taxon>Neisseriaceae</taxon>
        <taxon>Eikenella</taxon>
    </lineage>
</organism>
<evidence type="ECO:0000313" key="4">
    <source>
        <dbReference type="EMBL" id="AZR59694.1"/>
    </source>
</evidence>
<dbReference type="GO" id="GO:0019062">
    <property type="term" value="P:virion attachment to host cell"/>
    <property type="evidence" value="ECO:0007669"/>
    <property type="project" value="InterPro"/>
</dbReference>
<dbReference type="Pfam" id="PF07484">
    <property type="entry name" value="Collar"/>
    <property type="match status" value="1"/>
</dbReference>
<accession>A0A3S9SJT2</accession>
<dbReference type="PANTHER" id="PTHR35191:SF1">
    <property type="entry name" value="PROPHAGE SIDE TAIL FIBER PROTEIN HOMOLOG STFQ-RELATED"/>
    <property type="match status" value="1"/>
</dbReference>
<dbReference type="AlphaFoldDB" id="A0A3S9SJT2"/>
<protein>
    <submittedName>
        <fullName evidence="4">Phage tail protein</fullName>
    </submittedName>
</protein>
<evidence type="ECO:0000256" key="1">
    <source>
        <dbReference type="ARBA" id="ARBA00004328"/>
    </source>
</evidence>
<evidence type="ECO:0000259" key="3">
    <source>
        <dbReference type="Pfam" id="PF07484"/>
    </source>
</evidence>
<dbReference type="InterPro" id="IPR051934">
    <property type="entry name" value="Phage_Tail_Fiber_Structural"/>
</dbReference>
<proteinExistence type="predicted"/>
<keyword evidence="2" id="KW-0945">Host-virus interaction</keyword>